<dbReference type="CDD" id="cd16936">
    <property type="entry name" value="HATPase_RsbW-like"/>
    <property type="match status" value="1"/>
</dbReference>
<keyword evidence="1" id="KW-0723">Serine/threonine-protein kinase</keyword>
<dbReference type="InterPro" id="IPR050267">
    <property type="entry name" value="Anti-sigma-factor_SerPK"/>
</dbReference>
<proteinExistence type="predicted"/>
<keyword evidence="3" id="KW-0808">Transferase</keyword>
<sequence>MKNTQIELQIKVPNQTRYLSLIGRISEELAKQLQNYTGDREALANHINVVLTEALVNAIRHANANDPDEEVEIRITVTDEELLLQVFDHGRGFNLESISATAEDSQHELEDHGRGLYIMRSLMDSVEYYPVEGGNVLEMRKQFR</sequence>
<dbReference type="EMBL" id="FUWR01000011">
    <property type="protein sequence ID" value="SJZ97162.1"/>
    <property type="molecule type" value="Genomic_DNA"/>
</dbReference>
<evidence type="ECO:0000259" key="2">
    <source>
        <dbReference type="Pfam" id="PF13581"/>
    </source>
</evidence>
<name>A0A1T4Q064_9BACT</name>
<dbReference type="Pfam" id="PF13581">
    <property type="entry name" value="HATPase_c_2"/>
    <property type="match status" value="1"/>
</dbReference>
<dbReference type="OrthoDB" id="163538at2"/>
<reference evidence="4" key="1">
    <citation type="submission" date="2017-02" db="EMBL/GenBank/DDBJ databases">
        <authorList>
            <person name="Varghese N."/>
            <person name="Submissions S."/>
        </authorList>
    </citation>
    <scope>NUCLEOTIDE SEQUENCE [LARGE SCALE GENOMIC DNA]</scope>
    <source>
        <strain evidence="4">ATCC BAA-34</strain>
    </source>
</reference>
<dbReference type="Proteomes" id="UP000190102">
    <property type="component" value="Unassembled WGS sequence"/>
</dbReference>
<dbReference type="Gene3D" id="3.30.565.10">
    <property type="entry name" value="Histidine kinase-like ATPase, C-terminal domain"/>
    <property type="match status" value="1"/>
</dbReference>
<dbReference type="SUPFAM" id="SSF55874">
    <property type="entry name" value="ATPase domain of HSP90 chaperone/DNA topoisomerase II/histidine kinase"/>
    <property type="match status" value="1"/>
</dbReference>
<keyword evidence="3" id="KW-0418">Kinase</keyword>
<dbReference type="AlphaFoldDB" id="A0A1T4Q064"/>
<evidence type="ECO:0000256" key="1">
    <source>
        <dbReference type="ARBA" id="ARBA00022527"/>
    </source>
</evidence>
<dbReference type="GO" id="GO:0004674">
    <property type="term" value="F:protein serine/threonine kinase activity"/>
    <property type="evidence" value="ECO:0007669"/>
    <property type="project" value="UniProtKB-KW"/>
</dbReference>
<dbReference type="PANTHER" id="PTHR35526:SF3">
    <property type="entry name" value="ANTI-SIGMA-F FACTOR RSBW"/>
    <property type="match status" value="1"/>
</dbReference>
<dbReference type="InterPro" id="IPR003594">
    <property type="entry name" value="HATPase_dom"/>
</dbReference>
<dbReference type="RefSeq" id="WP_078790465.1">
    <property type="nucleotide sequence ID" value="NZ_FUWR01000011.1"/>
</dbReference>
<dbReference type="PANTHER" id="PTHR35526">
    <property type="entry name" value="ANTI-SIGMA-F FACTOR RSBW-RELATED"/>
    <property type="match status" value="1"/>
</dbReference>
<evidence type="ECO:0000313" key="4">
    <source>
        <dbReference type="Proteomes" id="UP000190102"/>
    </source>
</evidence>
<feature type="domain" description="Histidine kinase/HSP90-like ATPase" evidence="2">
    <location>
        <begin position="30"/>
        <end position="141"/>
    </location>
</feature>
<protein>
    <submittedName>
        <fullName evidence="3">Serine/threonine-protein kinase RsbW</fullName>
    </submittedName>
</protein>
<keyword evidence="4" id="KW-1185">Reference proteome</keyword>
<dbReference type="InterPro" id="IPR036890">
    <property type="entry name" value="HATPase_C_sf"/>
</dbReference>
<accession>A0A1T4Q064</accession>
<evidence type="ECO:0000313" key="3">
    <source>
        <dbReference type="EMBL" id="SJZ97162.1"/>
    </source>
</evidence>
<organism evidence="3 4">
    <name type="scientific">Trichlorobacter thiogenes</name>
    <dbReference type="NCBI Taxonomy" id="115783"/>
    <lineage>
        <taxon>Bacteria</taxon>
        <taxon>Pseudomonadati</taxon>
        <taxon>Thermodesulfobacteriota</taxon>
        <taxon>Desulfuromonadia</taxon>
        <taxon>Geobacterales</taxon>
        <taxon>Geobacteraceae</taxon>
        <taxon>Trichlorobacter</taxon>
    </lineage>
</organism>
<gene>
    <name evidence="3" type="ORF">SAMN02745119_02188</name>
</gene>
<dbReference type="STRING" id="115783.SAMN02745119_02188"/>